<protein>
    <submittedName>
        <fullName evidence="1">Putative LOC100197594 [Hydra vulgaris]</fullName>
    </submittedName>
</protein>
<proteinExistence type="predicted"/>
<dbReference type="EMBL" id="HACA01003979">
    <property type="protein sequence ID" value="CDW21340.1"/>
    <property type="molecule type" value="Transcribed_RNA"/>
</dbReference>
<name>A0A0K2T6D5_LEPSM</name>
<sequence>MTDTLKERVLQRCKKVRAWIKANRCTVKKFSDEKIFTMDQVYNRQNKRWLGHHQRWSSGCSVQNMRHKQWYWGSWR</sequence>
<evidence type="ECO:0000313" key="1">
    <source>
        <dbReference type="EMBL" id="CDW21340.1"/>
    </source>
</evidence>
<dbReference type="AlphaFoldDB" id="A0A0K2T6D5"/>
<accession>A0A0K2T6D5</accession>
<organism evidence="1">
    <name type="scientific">Lepeophtheirus salmonis</name>
    <name type="common">Salmon louse</name>
    <name type="synonym">Caligus salmonis</name>
    <dbReference type="NCBI Taxonomy" id="72036"/>
    <lineage>
        <taxon>Eukaryota</taxon>
        <taxon>Metazoa</taxon>
        <taxon>Ecdysozoa</taxon>
        <taxon>Arthropoda</taxon>
        <taxon>Crustacea</taxon>
        <taxon>Multicrustacea</taxon>
        <taxon>Hexanauplia</taxon>
        <taxon>Copepoda</taxon>
        <taxon>Siphonostomatoida</taxon>
        <taxon>Caligidae</taxon>
        <taxon>Lepeophtheirus</taxon>
    </lineage>
</organism>
<reference evidence="1" key="1">
    <citation type="submission" date="2014-05" db="EMBL/GenBank/DDBJ databases">
        <authorList>
            <person name="Chronopoulou M."/>
        </authorList>
    </citation>
    <scope>NUCLEOTIDE SEQUENCE</scope>
    <source>
        <tissue evidence="1">Whole organism</tissue>
    </source>
</reference>